<accession>A0A843TN41</accession>
<organism evidence="3 4">
    <name type="scientific">Colocasia esculenta</name>
    <name type="common">Wild taro</name>
    <name type="synonym">Arum esculentum</name>
    <dbReference type="NCBI Taxonomy" id="4460"/>
    <lineage>
        <taxon>Eukaryota</taxon>
        <taxon>Viridiplantae</taxon>
        <taxon>Streptophyta</taxon>
        <taxon>Embryophyta</taxon>
        <taxon>Tracheophyta</taxon>
        <taxon>Spermatophyta</taxon>
        <taxon>Magnoliopsida</taxon>
        <taxon>Liliopsida</taxon>
        <taxon>Araceae</taxon>
        <taxon>Aroideae</taxon>
        <taxon>Colocasieae</taxon>
        <taxon>Colocasia</taxon>
    </lineage>
</organism>
<keyword evidence="1" id="KW-0175">Coiled coil</keyword>
<dbReference type="InterPro" id="IPR004252">
    <property type="entry name" value="Probable_transposase_24"/>
</dbReference>
<protein>
    <submittedName>
        <fullName evidence="3">Uncharacterized protein</fullName>
    </submittedName>
</protein>
<evidence type="ECO:0000313" key="4">
    <source>
        <dbReference type="Proteomes" id="UP000652761"/>
    </source>
</evidence>
<dbReference type="OrthoDB" id="1921870at2759"/>
<comment type="caution">
    <text evidence="3">The sequence shown here is derived from an EMBL/GenBank/DDBJ whole genome shotgun (WGS) entry which is preliminary data.</text>
</comment>
<keyword evidence="4" id="KW-1185">Reference proteome</keyword>
<dbReference type="Pfam" id="PF03004">
    <property type="entry name" value="Transposase_24"/>
    <property type="match status" value="1"/>
</dbReference>
<name>A0A843TN41_COLES</name>
<feature type="non-terminal residue" evidence="3">
    <location>
        <position position="354"/>
    </location>
</feature>
<dbReference type="Proteomes" id="UP000652761">
    <property type="component" value="Unassembled WGS sequence"/>
</dbReference>
<feature type="region of interest" description="Disordered" evidence="2">
    <location>
        <begin position="33"/>
        <end position="126"/>
    </location>
</feature>
<proteinExistence type="predicted"/>
<feature type="non-terminal residue" evidence="3">
    <location>
        <position position="1"/>
    </location>
</feature>
<feature type="compositionally biased region" description="Basic residues" evidence="2">
    <location>
        <begin position="33"/>
        <end position="42"/>
    </location>
</feature>
<sequence>FSHERLTELDSRLDLTIYHGEYDKLTQSYIHAHHTKKAKRRRDSSPFHSGVRGSLPQRRGEQPEMQRGTLPLPQRHGEHDAGSSERLSSTAARGAARDTARDSSPSTAAQGAVKDDRFPSSSSLFHSGTGSSDGHFLFPLPRSFPPCARSYFPLAVAMLGRAATHDTVFHSAVAVLERATACCCNHHNEGGEPPAHELWRLKHQKKDGSWGSEQSRQVYENVKDKLEELASQPCDSPVASTPEEVLSLVVGQRSGYVRGRGCGPRPSSKSVVTPTTIVGLQVQVKDKDERILQMEELISKQREEVAQIQEKIFKQKEEVTTRLQSDMSSQLNELVNKKFMDMMFQFHRDLGAGH</sequence>
<dbReference type="EMBL" id="NMUH01000099">
    <property type="protein sequence ID" value="MQL71457.1"/>
    <property type="molecule type" value="Genomic_DNA"/>
</dbReference>
<feature type="coiled-coil region" evidence="1">
    <location>
        <begin position="284"/>
        <end position="318"/>
    </location>
</feature>
<reference evidence="3" key="1">
    <citation type="submission" date="2017-07" db="EMBL/GenBank/DDBJ databases">
        <title>Taro Niue Genome Assembly and Annotation.</title>
        <authorList>
            <person name="Atibalentja N."/>
            <person name="Keating K."/>
            <person name="Fields C.J."/>
        </authorList>
    </citation>
    <scope>NUCLEOTIDE SEQUENCE</scope>
    <source>
        <strain evidence="3">Niue_2</strain>
        <tissue evidence="3">Leaf</tissue>
    </source>
</reference>
<gene>
    <name evidence="3" type="ORF">Taro_003780</name>
</gene>
<evidence type="ECO:0000256" key="1">
    <source>
        <dbReference type="SAM" id="Coils"/>
    </source>
</evidence>
<evidence type="ECO:0000313" key="3">
    <source>
        <dbReference type="EMBL" id="MQL71457.1"/>
    </source>
</evidence>
<evidence type="ECO:0000256" key="2">
    <source>
        <dbReference type="SAM" id="MobiDB-lite"/>
    </source>
</evidence>
<dbReference type="AlphaFoldDB" id="A0A843TN41"/>